<organism evidence="1 2">
    <name type="scientific">Phasianus colchicus</name>
    <name type="common">Common pheasant</name>
    <dbReference type="NCBI Taxonomy" id="9054"/>
    <lineage>
        <taxon>Eukaryota</taxon>
        <taxon>Metazoa</taxon>
        <taxon>Chordata</taxon>
        <taxon>Craniata</taxon>
        <taxon>Vertebrata</taxon>
        <taxon>Euteleostomi</taxon>
        <taxon>Archelosauria</taxon>
        <taxon>Archosauria</taxon>
        <taxon>Dinosauria</taxon>
        <taxon>Saurischia</taxon>
        <taxon>Theropoda</taxon>
        <taxon>Coelurosauria</taxon>
        <taxon>Aves</taxon>
        <taxon>Neognathae</taxon>
        <taxon>Galloanserae</taxon>
        <taxon>Galliformes</taxon>
        <taxon>Phasianidae</taxon>
        <taxon>Phasianinae</taxon>
        <taxon>Phasianus</taxon>
    </lineage>
</organism>
<evidence type="ECO:0008006" key="3">
    <source>
        <dbReference type="Google" id="ProtNLM"/>
    </source>
</evidence>
<reference evidence="1" key="1">
    <citation type="submission" date="2025-08" db="UniProtKB">
        <authorList>
            <consortium name="Ensembl"/>
        </authorList>
    </citation>
    <scope>IDENTIFICATION</scope>
</reference>
<dbReference type="GO" id="GO:0016491">
    <property type="term" value="F:oxidoreductase activity"/>
    <property type="evidence" value="ECO:0007669"/>
    <property type="project" value="InterPro"/>
</dbReference>
<dbReference type="Proteomes" id="UP000472261">
    <property type="component" value="Unplaced"/>
</dbReference>
<name>A0A669PBH6_PHACC</name>
<dbReference type="PANTHER" id="PTHR11732">
    <property type="entry name" value="ALDO/KETO REDUCTASE"/>
    <property type="match status" value="1"/>
</dbReference>
<evidence type="ECO:0000313" key="2">
    <source>
        <dbReference type="Proteomes" id="UP000472261"/>
    </source>
</evidence>
<evidence type="ECO:0000313" key="1">
    <source>
        <dbReference type="Ensembl" id="ENSPCLP00000004710.1"/>
    </source>
</evidence>
<dbReference type="InterPro" id="IPR020471">
    <property type="entry name" value="AKR"/>
</dbReference>
<reference evidence="1" key="2">
    <citation type="submission" date="2025-09" db="UniProtKB">
        <authorList>
            <consortium name="Ensembl"/>
        </authorList>
    </citation>
    <scope>IDENTIFICATION</scope>
</reference>
<dbReference type="Ensembl" id="ENSPCLT00000006579.1">
    <property type="protein sequence ID" value="ENSPCLP00000004710.1"/>
    <property type="gene ID" value="ENSPCLG00000004060.1"/>
</dbReference>
<dbReference type="InterPro" id="IPR036812">
    <property type="entry name" value="NAD(P)_OxRdtase_dom_sf"/>
</dbReference>
<proteinExistence type="predicted"/>
<sequence>KDQNCTALHLQSTTWSHSLQGTARVVVKFATSVGYHHFDCTYVYQNEKGVVRQEDLFIYKLWCTFHEKPLVKEACWNTLAALQLDYLDLCLMHWPVGFKICEASARLSPQSGHFFFGDLMKSIIKPH</sequence>
<dbReference type="Gene3D" id="3.20.20.100">
    <property type="entry name" value="NADP-dependent oxidoreductase domain"/>
    <property type="match status" value="1"/>
</dbReference>
<dbReference type="AlphaFoldDB" id="A0A669PBH6"/>
<dbReference type="SUPFAM" id="SSF51430">
    <property type="entry name" value="NAD(P)-linked oxidoreductase"/>
    <property type="match status" value="1"/>
</dbReference>
<accession>A0A669PBH6</accession>
<keyword evidence="2" id="KW-1185">Reference proteome</keyword>
<protein>
    <recommendedName>
        <fullName evidence="3">NADP-dependent oxidoreductase domain-containing protein</fullName>
    </recommendedName>
</protein>